<dbReference type="KEGG" id="pdec:H1Q58_09580"/>
<reference evidence="3 4" key="1">
    <citation type="submission" date="2020-07" db="EMBL/GenBank/DDBJ databases">
        <title>Screening of a cold-adapted Planococcus bacterium producing protease in traditional shrimp paste and protease identification by genome sequencing.</title>
        <authorList>
            <person name="Gao R."/>
            <person name="Leng W."/>
            <person name="Chu Q."/>
            <person name="Wu X."/>
            <person name="Liu H."/>
            <person name="Li X."/>
        </authorList>
    </citation>
    <scope>NUCLEOTIDE SEQUENCE [LARGE SCALE GENOMIC DNA]</scope>
    <source>
        <strain evidence="3 4">XJ11</strain>
    </source>
</reference>
<evidence type="ECO:0000256" key="2">
    <source>
        <dbReference type="SAM" id="Phobius"/>
    </source>
</evidence>
<keyword evidence="2" id="KW-1133">Transmembrane helix</keyword>
<dbReference type="Proteomes" id="UP000514716">
    <property type="component" value="Chromosome"/>
</dbReference>
<feature type="region of interest" description="Disordered" evidence="1">
    <location>
        <begin position="1"/>
        <end position="25"/>
    </location>
</feature>
<accession>A0A7D7MAM1</accession>
<feature type="transmembrane region" description="Helical" evidence="2">
    <location>
        <begin position="37"/>
        <end position="58"/>
    </location>
</feature>
<organism evidence="3 4">
    <name type="scientific">Planococcus maritimus</name>
    <dbReference type="NCBI Taxonomy" id="192421"/>
    <lineage>
        <taxon>Bacteria</taxon>
        <taxon>Bacillati</taxon>
        <taxon>Bacillota</taxon>
        <taxon>Bacilli</taxon>
        <taxon>Bacillales</taxon>
        <taxon>Caryophanaceae</taxon>
        <taxon>Planococcus</taxon>
    </lineage>
</organism>
<keyword evidence="2" id="KW-0812">Transmembrane</keyword>
<dbReference type="AlphaFoldDB" id="A0A7D7MAM1"/>
<name>A0A7D7MAM1_PLAMR</name>
<protein>
    <submittedName>
        <fullName evidence="3">Uncharacterized protein</fullName>
    </submittedName>
</protein>
<evidence type="ECO:0000313" key="4">
    <source>
        <dbReference type="Proteomes" id="UP000514716"/>
    </source>
</evidence>
<keyword evidence="4" id="KW-1185">Reference proteome</keyword>
<dbReference type="EMBL" id="CP059540">
    <property type="protein sequence ID" value="QMT16229.1"/>
    <property type="molecule type" value="Genomic_DNA"/>
</dbReference>
<sequence>MMKAEEVPASPELELEPNPSPIEQKPVAPHTRTLIHFGYFVLVLTILSVVFSLIKVIAD</sequence>
<gene>
    <name evidence="3" type="ORF">H1Q58_09580</name>
</gene>
<dbReference type="RefSeq" id="WP_182091313.1">
    <property type="nucleotide sequence ID" value="NZ_CP059540.1"/>
</dbReference>
<proteinExistence type="predicted"/>
<evidence type="ECO:0000256" key="1">
    <source>
        <dbReference type="SAM" id="MobiDB-lite"/>
    </source>
</evidence>
<evidence type="ECO:0000313" key="3">
    <source>
        <dbReference type="EMBL" id="QMT16229.1"/>
    </source>
</evidence>
<keyword evidence="2" id="KW-0472">Membrane</keyword>